<dbReference type="Gene3D" id="3.40.50.300">
    <property type="entry name" value="P-loop containing nucleotide triphosphate hydrolases"/>
    <property type="match status" value="2"/>
</dbReference>
<dbReference type="RefSeq" id="WP_014771023.1">
    <property type="nucleotide sequence ID" value="NC_018010.1"/>
</dbReference>
<dbReference type="STRING" id="866536.Belba_0345"/>
<dbReference type="OrthoDB" id="9758243at2"/>
<dbReference type="AlphaFoldDB" id="I3Z190"/>
<dbReference type="REBASE" id="49040">
    <property type="entry name" value="Bba15883ORF350P"/>
</dbReference>
<protein>
    <submittedName>
        <fullName evidence="2">Helicase, type I site-specific restriction-modification system restriction subunit</fullName>
    </submittedName>
</protein>
<dbReference type="PANTHER" id="PTHR42927:SF1">
    <property type="entry name" value="HELICASE SUPERFAMILY 1 AND 2 DOMAIN-CONTAINING PROTEIN"/>
    <property type="match status" value="1"/>
</dbReference>
<dbReference type="InterPro" id="IPR014001">
    <property type="entry name" value="Helicase_ATP-bd"/>
</dbReference>
<sequence>MTTDTTEKGLETHIAQYLVNDNGYLLRENTAYDNVACLDSALLFEFLEATQPKSVAKLKTYHKDLYEQKIIKRLNDQIQAKGVIEVLRKGITDGFTDTKLHLFYDKPVSNYNVSASILYQANSFSVMRQVYFSPQNKKSLDLMLFINGIPIISFELKNELTKQNVQHAIKQYKTDRDPNEELFRLGRLMVNFAVDTEEVWMCTQLKKEKSYFLPFNKGYNNGAGNPPNGGIKTDYLWKEVLTKSSLTDVIQNFCQLITEEKEYLDEKGKVRTRKEKKLIFPRYHQLVAVRNLLADAQEKGSGQKYLIQHSAGSGKSNSISWLAHQLVGLHDKSGQNNIFDTVIVVTDRRVLDAQIRENIKQYQQVKGVVEAITEGSKQLKQALEEGKKIIITTIQKFPHIVEDIGDLPGNNFAIIIDEAHSSLSGQMARKLNETLSSSVQTGHALSQHLKEEEEFKTEDGDTLTGEDLIAELIKSRKLLPNASYFAFTATPKNKTLELFGVPYQDDGKTKFRAFHLYSMKQAIEEGFIMDVLQNYTTYQSYYALLKKIEDDPEYDKLKAQKKLKHYVESHEHAIKKKAILIIEHFMENVIRKKRIGGFAKAMLVTSSRANAVKYKKAFDDYLLKINSPFLSVVAFSGEIDGQTEASLNGFSSANIPSEFKKNEYRFLLVANKFQTGFDQPLLHTMYVDKKLGGVNAVQTLSRLNRSHPLKKDTFVLDFANSAEDIENAFKPYFESTILGEATDPNKLFDLQDALDNFQVYTNDQVYEFSEKILANVPVDQLHAMLDTSTEIFRKDLSEEQQADFRAKVKTYVRLYIFLSQIVPFENPYLERLYIFLNHLQSKLGGDTPIDLAQGILDNIDMDSYRLQLEATTSIVMEQGQDLNPIPTDMRGGSSDAEKDRLSNILKTFNDRYGTQFEDADKVRQMAENIATDVAKNKELISSIQHSDDQNARITSDKVVGEELLKHITTNFDLYKLYSDNKEFKEDFTAMMFGVVKELINRGINAQK</sequence>
<dbReference type="SUPFAM" id="SSF52540">
    <property type="entry name" value="P-loop containing nucleoside triphosphate hydrolases"/>
    <property type="match status" value="1"/>
</dbReference>
<dbReference type="EMBL" id="CP003281">
    <property type="protein sequence ID" value="AFL83008.1"/>
    <property type="molecule type" value="Genomic_DNA"/>
</dbReference>
<dbReference type="GO" id="GO:0005524">
    <property type="term" value="F:ATP binding"/>
    <property type="evidence" value="ECO:0007669"/>
    <property type="project" value="UniProtKB-KW"/>
</dbReference>
<dbReference type="GO" id="GO:0009307">
    <property type="term" value="P:DNA restriction-modification system"/>
    <property type="evidence" value="ECO:0007669"/>
    <property type="project" value="UniProtKB-KW"/>
</dbReference>
<dbReference type="HOGENOM" id="CLU_010804_0_0_10"/>
<keyword evidence="2" id="KW-0547">Nucleotide-binding</keyword>
<dbReference type="KEGG" id="bbd:Belba_0345"/>
<dbReference type="PATRIC" id="fig|866536.3.peg.360"/>
<name>I3Z190_BELBD</name>
<dbReference type="PROSITE" id="PS51192">
    <property type="entry name" value="HELICASE_ATP_BIND_1"/>
    <property type="match status" value="1"/>
</dbReference>
<dbReference type="SMART" id="SM00487">
    <property type="entry name" value="DEXDc"/>
    <property type="match status" value="1"/>
</dbReference>
<keyword evidence="2" id="KW-0378">Hydrolase</keyword>
<proteinExistence type="predicted"/>
<accession>I3Z190</accession>
<dbReference type="GO" id="GO:0009035">
    <property type="term" value="F:type I site-specific deoxyribonuclease activity"/>
    <property type="evidence" value="ECO:0007669"/>
    <property type="project" value="UniProtKB-EC"/>
</dbReference>
<dbReference type="InterPro" id="IPR055180">
    <property type="entry name" value="HsdR_RecA-like_helicase_dom_2"/>
</dbReference>
<dbReference type="Pfam" id="PF04313">
    <property type="entry name" value="HSDR_N"/>
    <property type="match status" value="1"/>
</dbReference>
<organism evidence="2 3">
    <name type="scientific">Belliella baltica (strain DSM 15883 / CIP 108006 / LMG 21964 / BA134)</name>
    <dbReference type="NCBI Taxonomy" id="866536"/>
    <lineage>
        <taxon>Bacteria</taxon>
        <taxon>Pseudomonadati</taxon>
        <taxon>Bacteroidota</taxon>
        <taxon>Cytophagia</taxon>
        <taxon>Cytophagales</taxon>
        <taxon>Cyclobacteriaceae</taxon>
        <taxon>Belliella</taxon>
    </lineage>
</organism>
<dbReference type="PANTHER" id="PTHR42927">
    <property type="entry name" value="HELICASE SUPERFAMILY 1 AND 2 DOMAIN-CONTAINING PROTEIN"/>
    <property type="match status" value="1"/>
</dbReference>
<dbReference type="InterPro" id="IPR007409">
    <property type="entry name" value="Restrct_endonuc_type1_HsdR_N"/>
</dbReference>
<keyword evidence="2" id="KW-0347">Helicase</keyword>
<evidence type="ECO:0000313" key="3">
    <source>
        <dbReference type="Proteomes" id="UP000006050"/>
    </source>
</evidence>
<dbReference type="InterPro" id="IPR027417">
    <property type="entry name" value="P-loop_NTPase"/>
</dbReference>
<dbReference type="Pfam" id="PF22679">
    <property type="entry name" value="T1R_D3-like"/>
    <property type="match status" value="1"/>
</dbReference>
<evidence type="ECO:0000259" key="1">
    <source>
        <dbReference type="PROSITE" id="PS51192"/>
    </source>
</evidence>
<dbReference type="GO" id="GO:0004386">
    <property type="term" value="F:helicase activity"/>
    <property type="evidence" value="ECO:0007669"/>
    <property type="project" value="UniProtKB-KW"/>
</dbReference>
<dbReference type="Pfam" id="PF18766">
    <property type="entry name" value="SWI2_SNF2"/>
    <property type="match status" value="1"/>
</dbReference>
<dbReference type="Proteomes" id="UP000006050">
    <property type="component" value="Chromosome"/>
</dbReference>
<dbReference type="InterPro" id="IPR040980">
    <property type="entry name" value="SWI2_SNF2"/>
</dbReference>
<dbReference type="eggNOG" id="COG0610">
    <property type="taxonomic scope" value="Bacteria"/>
</dbReference>
<keyword evidence="3" id="KW-1185">Reference proteome</keyword>
<evidence type="ECO:0000313" key="2">
    <source>
        <dbReference type="EMBL" id="AFL83008.1"/>
    </source>
</evidence>
<reference evidence="3" key="1">
    <citation type="submission" date="2012-06" db="EMBL/GenBank/DDBJ databases">
        <title>The complete genome of Belliella baltica DSM 15883.</title>
        <authorList>
            <person name="Lucas S."/>
            <person name="Copeland A."/>
            <person name="Lapidus A."/>
            <person name="Goodwin L."/>
            <person name="Pitluck S."/>
            <person name="Peters L."/>
            <person name="Mikhailova N."/>
            <person name="Davenport K."/>
            <person name="Kyrpides N."/>
            <person name="Mavromatis K."/>
            <person name="Pagani I."/>
            <person name="Ivanova N."/>
            <person name="Ovchinnikova G."/>
            <person name="Zeytun A."/>
            <person name="Detter J.C."/>
            <person name="Han C."/>
            <person name="Land M."/>
            <person name="Hauser L."/>
            <person name="Markowitz V."/>
            <person name="Cheng J.-F."/>
            <person name="Hugenholtz P."/>
            <person name="Woyke T."/>
            <person name="Wu D."/>
            <person name="Tindall B."/>
            <person name="Pomrenke H."/>
            <person name="Brambilla E."/>
            <person name="Klenk H.-P."/>
            <person name="Eisen J.A."/>
        </authorList>
    </citation>
    <scope>NUCLEOTIDE SEQUENCE [LARGE SCALE GENOMIC DNA]</scope>
    <source>
        <strain evidence="3">DSM 15883 / CIP 108006 / LMG 21964 / BA134</strain>
    </source>
</reference>
<keyword evidence="2" id="KW-0067">ATP-binding</keyword>
<dbReference type="GO" id="GO:0003677">
    <property type="term" value="F:DNA binding"/>
    <property type="evidence" value="ECO:0007669"/>
    <property type="project" value="UniProtKB-KW"/>
</dbReference>
<gene>
    <name evidence="2" type="ordered locus">Belba_0345</name>
</gene>
<dbReference type="Gene3D" id="3.90.1570.50">
    <property type="match status" value="1"/>
</dbReference>
<feature type="domain" description="Helicase ATP-binding" evidence="1">
    <location>
        <begin position="296"/>
        <end position="509"/>
    </location>
</feature>